<dbReference type="AlphaFoldDB" id="A0A8H7N5D5"/>
<evidence type="ECO:0000313" key="1">
    <source>
        <dbReference type="EMBL" id="KAF9748772.1"/>
    </source>
</evidence>
<dbReference type="SUPFAM" id="SSF55298">
    <property type="entry name" value="YjgF-like"/>
    <property type="match status" value="1"/>
</dbReference>
<dbReference type="InterPro" id="IPR006175">
    <property type="entry name" value="YjgF/YER057c/UK114"/>
</dbReference>
<dbReference type="EMBL" id="JADCTT010000008">
    <property type="protein sequence ID" value="KAF9748772.1"/>
    <property type="molecule type" value="Genomic_DNA"/>
</dbReference>
<evidence type="ECO:0000313" key="2">
    <source>
        <dbReference type="Proteomes" id="UP000616885"/>
    </source>
</evidence>
<protein>
    <submittedName>
        <fullName evidence="1">Uncharacterized protein</fullName>
    </submittedName>
</protein>
<organism evidence="1 2">
    <name type="scientific">Bionectria ochroleuca</name>
    <name type="common">Gliocladium roseum</name>
    <dbReference type="NCBI Taxonomy" id="29856"/>
    <lineage>
        <taxon>Eukaryota</taxon>
        <taxon>Fungi</taxon>
        <taxon>Dikarya</taxon>
        <taxon>Ascomycota</taxon>
        <taxon>Pezizomycotina</taxon>
        <taxon>Sordariomycetes</taxon>
        <taxon>Hypocreomycetidae</taxon>
        <taxon>Hypocreales</taxon>
        <taxon>Bionectriaceae</taxon>
        <taxon>Clonostachys</taxon>
    </lineage>
</organism>
<comment type="caution">
    <text evidence="1">The sequence shown here is derived from an EMBL/GenBank/DDBJ whole genome shotgun (WGS) entry which is preliminary data.</text>
</comment>
<dbReference type="Proteomes" id="UP000616885">
    <property type="component" value="Unassembled WGS sequence"/>
</dbReference>
<accession>A0A8H7N5D5</accession>
<dbReference type="Gene3D" id="3.30.1330.40">
    <property type="entry name" value="RutC-like"/>
    <property type="match status" value="1"/>
</dbReference>
<proteinExistence type="predicted"/>
<reference evidence="1" key="1">
    <citation type="submission" date="2020-10" db="EMBL/GenBank/DDBJ databases">
        <title>High-Quality Genome Resource of Clonostachys rosea strain S41 by Oxford Nanopore Long-Read Sequencing.</title>
        <authorList>
            <person name="Wang H."/>
        </authorList>
    </citation>
    <scope>NUCLEOTIDE SEQUENCE</scope>
    <source>
        <strain evidence="1">S41</strain>
    </source>
</reference>
<dbReference type="Pfam" id="PF01042">
    <property type="entry name" value="Ribonuc_L-PSP"/>
    <property type="match status" value="1"/>
</dbReference>
<gene>
    <name evidence="1" type="ORF">IM811_016567</name>
</gene>
<name>A0A8H7N5D5_BIOOC</name>
<dbReference type="InterPro" id="IPR035959">
    <property type="entry name" value="RutC-like_sf"/>
</dbReference>
<sequence length="139" mass="14628">MASSSRYQFTPGPVGEMLRSASLASTVSIPLSGTLVITTGHVGVDMKTGQLITSSIEDEFNAVFDCLDAALNNAGVSQGLATAHKLVAYFTNAEHEAKMLALFRARYPGHTPTLTSVVVAALVNPGMHLELQAEAISDH</sequence>